<dbReference type="OrthoDB" id="1958093at2"/>
<dbReference type="GO" id="GO:0015661">
    <property type="term" value="F:L-lysine efflux transmembrane transporter activity"/>
    <property type="evidence" value="ECO:0007669"/>
    <property type="project" value="InterPro"/>
</dbReference>
<dbReference type="AlphaFoldDB" id="A0A845QWQ1"/>
<sequence length="106" mass="12063">MTLRLILYLSIILVGAYIGYKDFVHKNILDKLISIQSISILILLFVMGIKIGGDKEVISSFFTLGYQAFIFSVFSIALSVGFVMIIRRFIFNKNDMTDEEEKEGEV</sequence>
<keyword evidence="1" id="KW-1133">Transmembrane helix</keyword>
<proteinExistence type="predicted"/>
<keyword evidence="1" id="KW-0472">Membrane</keyword>
<dbReference type="Proteomes" id="UP000467132">
    <property type="component" value="Unassembled WGS sequence"/>
</dbReference>
<feature type="transmembrane region" description="Helical" evidence="1">
    <location>
        <begin position="64"/>
        <end position="86"/>
    </location>
</feature>
<feature type="transmembrane region" description="Helical" evidence="1">
    <location>
        <begin position="32"/>
        <end position="52"/>
    </location>
</feature>
<name>A0A845QWQ1_9CLOT</name>
<keyword evidence="3" id="KW-1185">Reference proteome</keyword>
<organism evidence="2 3">
    <name type="scientific">Senegalia massiliensis</name>
    <dbReference type="NCBI Taxonomy" id="1720316"/>
    <lineage>
        <taxon>Bacteria</taxon>
        <taxon>Bacillati</taxon>
        <taxon>Bacillota</taxon>
        <taxon>Clostridia</taxon>
        <taxon>Eubacteriales</taxon>
        <taxon>Clostridiaceae</taxon>
        <taxon>Senegalia</taxon>
    </lineage>
</organism>
<gene>
    <name evidence="2" type="ORF">D3Z33_07540</name>
</gene>
<evidence type="ECO:0000256" key="1">
    <source>
        <dbReference type="SAM" id="Phobius"/>
    </source>
</evidence>
<evidence type="ECO:0000313" key="3">
    <source>
        <dbReference type="Proteomes" id="UP000467132"/>
    </source>
</evidence>
<comment type="caution">
    <text evidence="2">The sequence shown here is derived from an EMBL/GenBank/DDBJ whole genome shotgun (WGS) entry which is preliminary data.</text>
</comment>
<feature type="transmembrane region" description="Helical" evidence="1">
    <location>
        <begin position="6"/>
        <end position="23"/>
    </location>
</feature>
<keyword evidence="1" id="KW-0812">Transmembrane</keyword>
<evidence type="ECO:0000313" key="2">
    <source>
        <dbReference type="EMBL" id="NBI06711.1"/>
    </source>
</evidence>
<protein>
    <submittedName>
        <fullName evidence="2">DUF340 domain-containing protein</fullName>
    </submittedName>
</protein>
<dbReference type="RefSeq" id="WP_130807200.1">
    <property type="nucleotide sequence ID" value="NZ_LR130785.1"/>
</dbReference>
<reference evidence="2 3" key="1">
    <citation type="submission" date="2018-08" db="EMBL/GenBank/DDBJ databases">
        <title>Murine metabolic-syndrome-specific gut microbial biobank.</title>
        <authorList>
            <person name="Liu C."/>
        </authorList>
    </citation>
    <scope>NUCLEOTIDE SEQUENCE [LARGE SCALE GENOMIC DNA]</scope>
    <source>
        <strain evidence="2 3">583</strain>
    </source>
</reference>
<accession>A0A845QWQ1</accession>
<dbReference type="EMBL" id="QXXA01000007">
    <property type="protein sequence ID" value="NBI06711.1"/>
    <property type="molecule type" value="Genomic_DNA"/>
</dbReference>